<accession>A0A1F6BNK3</accession>
<evidence type="ECO:0000256" key="5">
    <source>
        <dbReference type="ARBA" id="ARBA00022598"/>
    </source>
</evidence>
<gene>
    <name evidence="11" type="primary">metG</name>
    <name evidence="14" type="ORF">A2127_00835</name>
</gene>
<dbReference type="AlphaFoldDB" id="A0A1F6BNK3"/>
<dbReference type="Gene3D" id="3.40.50.620">
    <property type="entry name" value="HUPs"/>
    <property type="match status" value="1"/>
</dbReference>
<dbReference type="GO" id="GO:0006431">
    <property type="term" value="P:methionyl-tRNA aminoacylation"/>
    <property type="evidence" value="ECO:0007669"/>
    <property type="project" value="UniProtKB-UniRule"/>
</dbReference>
<feature type="binding site" evidence="11">
    <location>
        <position position="160"/>
    </location>
    <ligand>
        <name>Zn(2+)</name>
        <dbReference type="ChEBI" id="CHEBI:29105"/>
    </ligand>
</feature>
<protein>
    <recommendedName>
        <fullName evidence="11">Methionine--tRNA ligase</fullName>
        <ecNumber evidence="11">6.1.1.10</ecNumber>
    </recommendedName>
    <alternativeName>
        <fullName evidence="11">Methionyl-tRNA synthetase</fullName>
        <shortName evidence="11">MetRS</shortName>
    </alternativeName>
</protein>
<feature type="binding site" evidence="11">
    <location>
        <position position="163"/>
    </location>
    <ligand>
        <name>Zn(2+)</name>
        <dbReference type="ChEBI" id="CHEBI:29105"/>
    </ligand>
</feature>
<dbReference type="GO" id="GO:0005829">
    <property type="term" value="C:cytosol"/>
    <property type="evidence" value="ECO:0007669"/>
    <property type="project" value="TreeGrafter"/>
</dbReference>
<name>A0A1F6BNK3_9BACT</name>
<dbReference type="InterPro" id="IPR014729">
    <property type="entry name" value="Rossmann-like_a/b/a_fold"/>
</dbReference>
<comment type="subunit">
    <text evidence="11">Monomer.</text>
</comment>
<keyword evidence="9 11" id="KW-0030">Aminoacyl-tRNA synthetase</keyword>
<keyword evidence="7 11" id="KW-0067">ATP-binding</keyword>
<feature type="binding site" evidence="11">
    <location>
        <position position="150"/>
    </location>
    <ligand>
        <name>Zn(2+)</name>
        <dbReference type="ChEBI" id="CHEBI:29105"/>
    </ligand>
</feature>
<dbReference type="EC" id="6.1.1.10" evidence="11"/>
<evidence type="ECO:0000256" key="2">
    <source>
        <dbReference type="ARBA" id="ARBA00004496"/>
    </source>
</evidence>
<dbReference type="GO" id="GO:0004825">
    <property type="term" value="F:methionine-tRNA ligase activity"/>
    <property type="evidence" value="ECO:0007669"/>
    <property type="project" value="UniProtKB-UniRule"/>
</dbReference>
<keyword evidence="8 11" id="KW-0648">Protein biosynthesis</keyword>
<dbReference type="InterPro" id="IPR033911">
    <property type="entry name" value="MetRS_core"/>
</dbReference>
<keyword evidence="11" id="KW-0479">Metal-binding</keyword>
<dbReference type="InterPro" id="IPR014758">
    <property type="entry name" value="Met-tRNA_synth"/>
</dbReference>
<dbReference type="SUPFAM" id="SSF47323">
    <property type="entry name" value="Anticodon-binding domain of a subclass of class I aminoacyl-tRNA synthetases"/>
    <property type="match status" value="1"/>
</dbReference>
<dbReference type="Gene3D" id="2.20.28.20">
    <property type="entry name" value="Methionyl-tRNA synthetase, Zn-domain"/>
    <property type="match status" value="1"/>
</dbReference>
<dbReference type="FunFam" id="2.20.28.20:FF:000001">
    <property type="entry name" value="Methionine--tRNA ligase"/>
    <property type="match status" value="1"/>
</dbReference>
<evidence type="ECO:0000256" key="6">
    <source>
        <dbReference type="ARBA" id="ARBA00022741"/>
    </source>
</evidence>
<dbReference type="HAMAP" id="MF_00098">
    <property type="entry name" value="Met_tRNA_synth_type1"/>
    <property type="match status" value="1"/>
</dbReference>
<dbReference type="SUPFAM" id="SSF57770">
    <property type="entry name" value="Methionyl-tRNA synthetase (MetRS), Zn-domain"/>
    <property type="match status" value="1"/>
</dbReference>
<keyword evidence="5 11" id="KW-0436">Ligase</keyword>
<comment type="caution">
    <text evidence="14">The sequence shown here is derived from an EMBL/GenBank/DDBJ whole genome shotgun (WGS) entry which is preliminary data.</text>
</comment>
<evidence type="ECO:0000259" key="12">
    <source>
        <dbReference type="Pfam" id="PF09334"/>
    </source>
</evidence>
<feature type="domain" description="Methionyl/Leucyl tRNA synthetase" evidence="12">
    <location>
        <begin position="5"/>
        <end position="409"/>
    </location>
</feature>
<evidence type="ECO:0000256" key="7">
    <source>
        <dbReference type="ARBA" id="ARBA00022840"/>
    </source>
</evidence>
<keyword evidence="6 11" id="KW-0547">Nucleotide-binding</keyword>
<evidence type="ECO:0000259" key="13">
    <source>
        <dbReference type="Pfam" id="PF19303"/>
    </source>
</evidence>
<feature type="short sequence motif" description="'KMSKS' region" evidence="11">
    <location>
        <begin position="345"/>
        <end position="349"/>
    </location>
</feature>
<proteinExistence type="inferred from homology"/>
<dbReference type="InterPro" id="IPR029038">
    <property type="entry name" value="MetRS_Zn"/>
</dbReference>
<feature type="domain" description="Methionyl-tRNA synthetase anticodon-binding" evidence="13">
    <location>
        <begin position="422"/>
        <end position="553"/>
    </location>
</feature>
<organism evidence="14 15">
    <name type="scientific">Candidatus Jorgensenbacteria bacterium GWC1_48_12</name>
    <dbReference type="NCBI Taxonomy" id="1798469"/>
    <lineage>
        <taxon>Bacteria</taxon>
        <taxon>Candidatus Joergenseniibacteriota</taxon>
    </lineage>
</organism>
<evidence type="ECO:0000313" key="14">
    <source>
        <dbReference type="EMBL" id="OGG38127.1"/>
    </source>
</evidence>
<evidence type="ECO:0000256" key="10">
    <source>
        <dbReference type="ARBA" id="ARBA00047364"/>
    </source>
</evidence>
<reference evidence="14 15" key="1">
    <citation type="journal article" date="2016" name="Nat. Commun.">
        <title>Thousands of microbial genomes shed light on interconnected biogeochemical processes in an aquifer system.</title>
        <authorList>
            <person name="Anantharaman K."/>
            <person name="Brown C.T."/>
            <person name="Hug L.A."/>
            <person name="Sharon I."/>
            <person name="Castelle C.J."/>
            <person name="Probst A.J."/>
            <person name="Thomas B.C."/>
            <person name="Singh A."/>
            <person name="Wilkins M.J."/>
            <person name="Karaoz U."/>
            <person name="Brodie E.L."/>
            <person name="Williams K.H."/>
            <person name="Hubbard S.S."/>
            <person name="Banfield J.F."/>
        </authorList>
    </citation>
    <scope>NUCLEOTIDE SEQUENCE [LARGE SCALE GENOMIC DNA]</scope>
</reference>
<dbReference type="PROSITE" id="PS00178">
    <property type="entry name" value="AA_TRNA_LIGASE_I"/>
    <property type="match status" value="1"/>
</dbReference>
<dbReference type="Pfam" id="PF09334">
    <property type="entry name" value="tRNA-synt_1g"/>
    <property type="match status" value="1"/>
</dbReference>
<comment type="subcellular location">
    <subcellularLocation>
        <location evidence="2 11">Cytoplasm</location>
    </subcellularLocation>
</comment>
<keyword evidence="11" id="KW-0862">Zinc</keyword>
<dbReference type="GO" id="GO:0005524">
    <property type="term" value="F:ATP binding"/>
    <property type="evidence" value="ECO:0007669"/>
    <property type="project" value="UniProtKB-UniRule"/>
</dbReference>
<comment type="function">
    <text evidence="1 11">Is required not only for elongation of protein synthesis but also for the initiation of all mRNA translation through initiator tRNA(fMet) aminoacylation.</text>
</comment>
<evidence type="ECO:0000256" key="11">
    <source>
        <dbReference type="HAMAP-Rule" id="MF_00098"/>
    </source>
</evidence>
<dbReference type="PANTHER" id="PTHR45765">
    <property type="entry name" value="METHIONINE--TRNA LIGASE"/>
    <property type="match status" value="1"/>
</dbReference>
<dbReference type="NCBIfam" id="TIGR00398">
    <property type="entry name" value="metG"/>
    <property type="match status" value="1"/>
</dbReference>
<dbReference type="Proteomes" id="UP000179324">
    <property type="component" value="Unassembled WGS sequence"/>
</dbReference>
<comment type="similarity">
    <text evidence="3 11">Belongs to the class-I aminoacyl-tRNA synthetase family. MetG type 1 subfamily.</text>
</comment>
<dbReference type="PRINTS" id="PR01041">
    <property type="entry name" value="TRNASYNTHMET"/>
</dbReference>
<dbReference type="EMBL" id="MFKI01000027">
    <property type="protein sequence ID" value="OGG38127.1"/>
    <property type="molecule type" value="Genomic_DNA"/>
</dbReference>
<dbReference type="SUPFAM" id="SSF52374">
    <property type="entry name" value="Nucleotidylyl transferase"/>
    <property type="match status" value="1"/>
</dbReference>
<dbReference type="GO" id="GO:0046872">
    <property type="term" value="F:metal ion binding"/>
    <property type="evidence" value="ECO:0007669"/>
    <property type="project" value="UniProtKB-KW"/>
</dbReference>
<evidence type="ECO:0000256" key="8">
    <source>
        <dbReference type="ARBA" id="ARBA00022917"/>
    </source>
</evidence>
<dbReference type="InterPro" id="IPR023458">
    <property type="entry name" value="Met-tRNA_ligase_1"/>
</dbReference>
<keyword evidence="4 11" id="KW-0963">Cytoplasm</keyword>
<dbReference type="InterPro" id="IPR001412">
    <property type="entry name" value="aa-tRNA-synth_I_CS"/>
</dbReference>
<evidence type="ECO:0000256" key="1">
    <source>
        <dbReference type="ARBA" id="ARBA00003314"/>
    </source>
</evidence>
<evidence type="ECO:0000313" key="15">
    <source>
        <dbReference type="Proteomes" id="UP000179324"/>
    </source>
</evidence>
<evidence type="ECO:0000256" key="4">
    <source>
        <dbReference type="ARBA" id="ARBA00022490"/>
    </source>
</evidence>
<dbReference type="InterPro" id="IPR009080">
    <property type="entry name" value="tRNAsynth_Ia_anticodon-bd"/>
</dbReference>
<dbReference type="InterPro" id="IPR015413">
    <property type="entry name" value="Methionyl/Leucyl_tRNA_Synth"/>
</dbReference>
<feature type="binding site" evidence="11">
    <location>
        <position position="348"/>
    </location>
    <ligand>
        <name>ATP</name>
        <dbReference type="ChEBI" id="CHEBI:30616"/>
    </ligand>
</feature>
<dbReference type="Pfam" id="PF19303">
    <property type="entry name" value="Anticodon_3"/>
    <property type="match status" value="1"/>
</dbReference>
<dbReference type="PANTHER" id="PTHR45765:SF1">
    <property type="entry name" value="METHIONINE--TRNA LIGASE, CYTOPLASMIC"/>
    <property type="match status" value="1"/>
</dbReference>
<dbReference type="Gene3D" id="1.10.730.10">
    <property type="entry name" value="Isoleucyl-tRNA Synthetase, Domain 1"/>
    <property type="match status" value="1"/>
</dbReference>
<feature type="binding site" evidence="11">
    <location>
        <position position="147"/>
    </location>
    <ligand>
        <name>Zn(2+)</name>
        <dbReference type="ChEBI" id="CHEBI:29105"/>
    </ligand>
</feature>
<comment type="catalytic activity">
    <reaction evidence="10 11">
        <text>tRNA(Met) + L-methionine + ATP = L-methionyl-tRNA(Met) + AMP + diphosphate</text>
        <dbReference type="Rhea" id="RHEA:13481"/>
        <dbReference type="Rhea" id="RHEA-COMP:9667"/>
        <dbReference type="Rhea" id="RHEA-COMP:9698"/>
        <dbReference type="ChEBI" id="CHEBI:30616"/>
        <dbReference type="ChEBI" id="CHEBI:33019"/>
        <dbReference type="ChEBI" id="CHEBI:57844"/>
        <dbReference type="ChEBI" id="CHEBI:78442"/>
        <dbReference type="ChEBI" id="CHEBI:78530"/>
        <dbReference type="ChEBI" id="CHEBI:456215"/>
        <dbReference type="EC" id="6.1.1.10"/>
    </reaction>
</comment>
<evidence type="ECO:0000256" key="3">
    <source>
        <dbReference type="ARBA" id="ARBA00008258"/>
    </source>
</evidence>
<dbReference type="CDD" id="cd00814">
    <property type="entry name" value="MetRS_core"/>
    <property type="match status" value="1"/>
</dbReference>
<evidence type="ECO:0000256" key="9">
    <source>
        <dbReference type="ARBA" id="ARBA00023146"/>
    </source>
</evidence>
<sequence>MSKKILIAVAWPYASGDIHVGHLAGYLLPADVFARFHRFRGNEVLMVSGSDCFGTPITIEAEKLGISPQEVVDKYHPQIVKLFEKLGISFSENGIYTKTATDNHKKVVRDFFVKLSEKGYVFKDKTDQYYSEKDKRFLPDRYVEGKCPRCGYGEARSDQCDDCGAVFSVGELVNPKSKLSGGPVEIKQTEHYFLDWPKFQKILEKYVKSSGKKWRPWVLKETEGWLKKGLKPRAITRDLDWGIEIPTDKIPEKLRIEGAENKRIYVWFEAVIGYLSASIEWAEKNGKNWKDWWYGKSAEHAYFMGKDNLIFHTLFWPGELYGYDEKIHLPDYPVISQFLNIEGKKFSKSRGVTLDPGYVADTYGLDALRFYLALISPESADANFSWSDFVDKNNNLFIGNFGNFINRTLTLAEGLHFGSSEVDRKVESAVLKLVNQGRENLENYEFKKHALSVLELSDFGNKYLSKEEPWFLKEKDPEKFKKVVTSALYVTLGLFLLIKPLLPVAYEKLGKILGVGIDEWSGDEGKLLKELLKRVNIKTIKPLFERIDEKVVEMEKAKIRS</sequence>
<comment type="cofactor">
    <cofactor evidence="11">
        <name>Zn(2+)</name>
        <dbReference type="ChEBI" id="CHEBI:29105"/>
    </cofactor>
    <text evidence="11">Binds 1 zinc ion per subunit.</text>
</comment>
<dbReference type="InterPro" id="IPR041872">
    <property type="entry name" value="Anticodon_Met"/>
</dbReference>
<feature type="short sequence motif" description="'HIGH' region" evidence="11">
    <location>
        <begin position="12"/>
        <end position="22"/>
    </location>
</feature>